<accession>A0A7C2TMT4</accession>
<dbReference type="GO" id="GO:0051082">
    <property type="term" value="F:unfolded protein binding"/>
    <property type="evidence" value="ECO:0007669"/>
    <property type="project" value="InterPro"/>
</dbReference>
<feature type="coiled-coil region" evidence="3">
    <location>
        <begin position="55"/>
        <end position="85"/>
    </location>
</feature>
<keyword evidence="3" id="KW-0175">Coiled coil</keyword>
<feature type="signal peptide" evidence="4">
    <location>
        <begin position="1"/>
        <end position="26"/>
    </location>
</feature>
<dbReference type="GO" id="GO:0050821">
    <property type="term" value="P:protein stabilization"/>
    <property type="evidence" value="ECO:0007669"/>
    <property type="project" value="TreeGrafter"/>
</dbReference>
<dbReference type="PANTHER" id="PTHR35089">
    <property type="entry name" value="CHAPERONE PROTEIN SKP"/>
    <property type="match status" value="1"/>
</dbReference>
<comment type="caution">
    <text evidence="5">The sequence shown here is derived from an EMBL/GenBank/DDBJ whole genome shotgun (WGS) entry which is preliminary data.</text>
</comment>
<feature type="chain" id="PRO_5027905732" evidence="4">
    <location>
        <begin position="27"/>
        <end position="183"/>
    </location>
</feature>
<sequence>MKRGLVAPLLAVALLLNLGLAPVVAAADPVRIAVISIQDILDRSVVAREARGKIEGEIERQRATLQREQAALEEMREEIEKKSSVWSDQVRAEREREFQRRFRAFEGLNEDAQLAVQQQEKVLMEPVLLKLDEIIAEFGRDHNYDLILEYTMKGLRSRTGLLYAAETMDISEQVRQELDKRLK</sequence>
<dbReference type="InterPro" id="IPR024930">
    <property type="entry name" value="Skp_dom_sf"/>
</dbReference>
<gene>
    <name evidence="5" type="ORF">ENN98_08075</name>
</gene>
<protein>
    <submittedName>
        <fullName evidence="5">OmpH family outer membrane protein</fullName>
    </submittedName>
</protein>
<reference evidence="5" key="1">
    <citation type="journal article" date="2020" name="mSystems">
        <title>Genome- and Community-Level Interaction Insights into Carbon Utilization and Element Cycling Functions of Hydrothermarchaeota in Hydrothermal Sediment.</title>
        <authorList>
            <person name="Zhou Z."/>
            <person name="Liu Y."/>
            <person name="Xu W."/>
            <person name="Pan J."/>
            <person name="Luo Z.H."/>
            <person name="Li M."/>
        </authorList>
    </citation>
    <scope>NUCLEOTIDE SEQUENCE [LARGE SCALE GENOMIC DNA]</scope>
    <source>
        <strain evidence="5">SpSt-1224</strain>
    </source>
</reference>
<dbReference type="Gene3D" id="3.30.910.20">
    <property type="entry name" value="Skp domain"/>
    <property type="match status" value="1"/>
</dbReference>
<dbReference type="SUPFAM" id="SSF111384">
    <property type="entry name" value="OmpH-like"/>
    <property type="match status" value="1"/>
</dbReference>
<keyword evidence="2 4" id="KW-0732">Signal</keyword>
<organism evidence="5">
    <name type="scientific">Desulfurivibrio alkaliphilus</name>
    <dbReference type="NCBI Taxonomy" id="427923"/>
    <lineage>
        <taxon>Bacteria</taxon>
        <taxon>Pseudomonadati</taxon>
        <taxon>Thermodesulfobacteriota</taxon>
        <taxon>Desulfobulbia</taxon>
        <taxon>Desulfobulbales</taxon>
        <taxon>Desulfobulbaceae</taxon>
        <taxon>Desulfurivibrio</taxon>
    </lineage>
</organism>
<evidence type="ECO:0000256" key="1">
    <source>
        <dbReference type="ARBA" id="ARBA00009091"/>
    </source>
</evidence>
<dbReference type="GO" id="GO:0005829">
    <property type="term" value="C:cytosol"/>
    <property type="evidence" value="ECO:0007669"/>
    <property type="project" value="TreeGrafter"/>
</dbReference>
<dbReference type="PANTHER" id="PTHR35089:SF1">
    <property type="entry name" value="CHAPERONE PROTEIN SKP"/>
    <property type="match status" value="1"/>
</dbReference>
<evidence type="ECO:0000256" key="2">
    <source>
        <dbReference type="ARBA" id="ARBA00022729"/>
    </source>
</evidence>
<evidence type="ECO:0000256" key="4">
    <source>
        <dbReference type="SAM" id="SignalP"/>
    </source>
</evidence>
<dbReference type="Proteomes" id="UP000885986">
    <property type="component" value="Unassembled WGS sequence"/>
</dbReference>
<dbReference type="InterPro" id="IPR005632">
    <property type="entry name" value="Chaperone_Skp"/>
</dbReference>
<evidence type="ECO:0000313" key="5">
    <source>
        <dbReference type="EMBL" id="HET98622.1"/>
    </source>
</evidence>
<name>A0A7C2TMT4_9BACT</name>
<dbReference type="SMART" id="SM00935">
    <property type="entry name" value="OmpH"/>
    <property type="match status" value="1"/>
</dbReference>
<evidence type="ECO:0000256" key="3">
    <source>
        <dbReference type="SAM" id="Coils"/>
    </source>
</evidence>
<proteinExistence type="inferred from homology"/>
<dbReference type="Pfam" id="PF03938">
    <property type="entry name" value="OmpH"/>
    <property type="match status" value="1"/>
</dbReference>
<dbReference type="EMBL" id="DSDS01000181">
    <property type="protein sequence ID" value="HET98622.1"/>
    <property type="molecule type" value="Genomic_DNA"/>
</dbReference>
<comment type="similarity">
    <text evidence="1">Belongs to the Skp family.</text>
</comment>
<dbReference type="AlphaFoldDB" id="A0A7C2TMT4"/>